<comment type="similarity">
    <text evidence="1">Belongs to the NmrA-type oxidoreductase family.</text>
</comment>
<dbReference type="InterPro" id="IPR008030">
    <property type="entry name" value="NmrA-like"/>
</dbReference>
<reference evidence="5" key="1">
    <citation type="journal article" date="2023" name="Mol. Phylogenet. Evol.">
        <title>Genome-scale phylogeny and comparative genomics of the fungal order Sordariales.</title>
        <authorList>
            <person name="Hensen N."/>
            <person name="Bonometti L."/>
            <person name="Westerberg I."/>
            <person name="Brannstrom I.O."/>
            <person name="Guillou S."/>
            <person name="Cros-Aarteil S."/>
            <person name="Calhoun S."/>
            <person name="Haridas S."/>
            <person name="Kuo A."/>
            <person name="Mondo S."/>
            <person name="Pangilinan J."/>
            <person name="Riley R."/>
            <person name="LaButti K."/>
            <person name="Andreopoulos B."/>
            <person name="Lipzen A."/>
            <person name="Chen C."/>
            <person name="Yan M."/>
            <person name="Daum C."/>
            <person name="Ng V."/>
            <person name="Clum A."/>
            <person name="Steindorff A."/>
            <person name="Ohm R.A."/>
            <person name="Martin F."/>
            <person name="Silar P."/>
            <person name="Natvig D.O."/>
            <person name="Lalanne C."/>
            <person name="Gautier V."/>
            <person name="Ament-Velasquez S.L."/>
            <person name="Kruys A."/>
            <person name="Hutchinson M.I."/>
            <person name="Powell A.J."/>
            <person name="Barry K."/>
            <person name="Miller A.N."/>
            <person name="Grigoriev I.V."/>
            <person name="Debuchy R."/>
            <person name="Gladieux P."/>
            <person name="Hiltunen Thoren M."/>
            <person name="Johannesson H."/>
        </authorList>
    </citation>
    <scope>NUCLEOTIDE SEQUENCE</scope>
    <source>
        <strain evidence="5">CBS 560.94</strain>
    </source>
</reference>
<comment type="caution">
    <text evidence="5">The sequence shown here is derived from an EMBL/GenBank/DDBJ whole genome shotgun (WGS) entry which is preliminary data.</text>
</comment>
<evidence type="ECO:0000313" key="6">
    <source>
        <dbReference type="Proteomes" id="UP001278500"/>
    </source>
</evidence>
<organism evidence="5 6">
    <name type="scientific">Neurospora tetraspora</name>
    <dbReference type="NCBI Taxonomy" id="94610"/>
    <lineage>
        <taxon>Eukaryota</taxon>
        <taxon>Fungi</taxon>
        <taxon>Dikarya</taxon>
        <taxon>Ascomycota</taxon>
        <taxon>Pezizomycotina</taxon>
        <taxon>Sordariomycetes</taxon>
        <taxon>Sordariomycetidae</taxon>
        <taxon>Sordariales</taxon>
        <taxon>Sordariaceae</taxon>
        <taxon>Neurospora</taxon>
    </lineage>
</organism>
<dbReference type="AlphaFoldDB" id="A0AAE0JGD0"/>
<evidence type="ECO:0000259" key="4">
    <source>
        <dbReference type="Pfam" id="PF05368"/>
    </source>
</evidence>
<dbReference type="Pfam" id="PF05368">
    <property type="entry name" value="NmrA"/>
    <property type="match status" value="1"/>
</dbReference>
<name>A0AAE0JGD0_9PEZI</name>
<dbReference type="Gene3D" id="3.40.50.720">
    <property type="entry name" value="NAD(P)-binding Rossmann-like Domain"/>
    <property type="match status" value="1"/>
</dbReference>
<dbReference type="EMBL" id="JAUEPP010000003">
    <property type="protein sequence ID" value="KAK3347353.1"/>
    <property type="molecule type" value="Genomic_DNA"/>
</dbReference>
<evidence type="ECO:0000256" key="1">
    <source>
        <dbReference type="ARBA" id="ARBA00006328"/>
    </source>
</evidence>
<feature type="compositionally biased region" description="Low complexity" evidence="3">
    <location>
        <begin position="38"/>
        <end position="63"/>
    </location>
</feature>
<sequence length="358" mass="38672">MASHPERSSSSSLDLPSEAAPFNPSASFGSTAEPPSSPSMASSPLMPSSSPPMGSSPILAPSSPLEPPDLELPTSSVTTQSQAQHQRIVILGATGNQGRGTVHALLSSKHRANFHLAALVRNPTSPASLALSSHSSGIPLLVADYSSPATLLSAFTAFQPTTIFFPPILSDDFALDLSYVQNVITAARQCPSLKSFIVSTALGTDRRAEFSGWGTNGEWYPMGSYWRTKAEIEQLVKEAGFESWTVVRPGWFLHSLTLRMVGWSYLGFREGEEVRTIRTAWRRGAKVAWVDAEDVGVVVRAVVEDEDGKKYRNRGVDLAVEAVTVGELARKMARVLGEEVRVLYAEEEQSNAILQSIQ</sequence>
<dbReference type="SUPFAM" id="SSF51735">
    <property type="entry name" value="NAD(P)-binding Rossmann-fold domains"/>
    <property type="match status" value="1"/>
</dbReference>
<proteinExistence type="inferred from homology"/>
<dbReference type="GeneID" id="87865294"/>
<dbReference type="InterPro" id="IPR036291">
    <property type="entry name" value="NAD(P)-bd_dom_sf"/>
</dbReference>
<accession>A0AAE0JGD0</accession>
<dbReference type="RefSeq" id="XP_062682435.1">
    <property type="nucleotide sequence ID" value="XM_062828140.1"/>
</dbReference>
<gene>
    <name evidence="5" type="ORF">B0H65DRAFT_507475</name>
</gene>
<evidence type="ECO:0000313" key="5">
    <source>
        <dbReference type="EMBL" id="KAK3347353.1"/>
    </source>
</evidence>
<feature type="region of interest" description="Disordered" evidence="3">
    <location>
        <begin position="1"/>
        <end position="83"/>
    </location>
</feature>
<keyword evidence="6" id="KW-1185">Reference proteome</keyword>
<dbReference type="PANTHER" id="PTHR42748">
    <property type="entry name" value="NITROGEN METABOLITE REPRESSION PROTEIN NMRA FAMILY MEMBER"/>
    <property type="match status" value="1"/>
</dbReference>
<protein>
    <recommendedName>
        <fullName evidence="4">NmrA-like domain-containing protein</fullName>
    </recommendedName>
</protein>
<dbReference type="InterPro" id="IPR051164">
    <property type="entry name" value="NmrA-like_oxidored"/>
</dbReference>
<feature type="domain" description="NmrA-like" evidence="4">
    <location>
        <begin position="85"/>
        <end position="349"/>
    </location>
</feature>
<dbReference type="Proteomes" id="UP001278500">
    <property type="component" value="Unassembled WGS sequence"/>
</dbReference>
<reference evidence="5" key="2">
    <citation type="submission" date="2023-06" db="EMBL/GenBank/DDBJ databases">
        <authorList>
            <consortium name="Lawrence Berkeley National Laboratory"/>
            <person name="Haridas S."/>
            <person name="Hensen N."/>
            <person name="Bonometti L."/>
            <person name="Westerberg I."/>
            <person name="Brannstrom I.O."/>
            <person name="Guillou S."/>
            <person name="Cros-Aarteil S."/>
            <person name="Calhoun S."/>
            <person name="Kuo A."/>
            <person name="Mondo S."/>
            <person name="Pangilinan J."/>
            <person name="Riley R."/>
            <person name="Labutti K."/>
            <person name="Andreopoulos B."/>
            <person name="Lipzen A."/>
            <person name="Chen C."/>
            <person name="Yanf M."/>
            <person name="Daum C."/>
            <person name="Ng V."/>
            <person name="Clum A."/>
            <person name="Steindorff A."/>
            <person name="Ohm R."/>
            <person name="Martin F."/>
            <person name="Silar P."/>
            <person name="Natvig D."/>
            <person name="Lalanne C."/>
            <person name="Gautier V."/>
            <person name="Ament-Velasquez S.L."/>
            <person name="Kruys A."/>
            <person name="Hutchinson M.I."/>
            <person name="Powell A.J."/>
            <person name="Barry K."/>
            <person name="Miller A.N."/>
            <person name="Grigoriev I.V."/>
            <person name="Debuchy R."/>
            <person name="Gladieux P."/>
            <person name="Thoren M.H."/>
            <person name="Johannesson H."/>
        </authorList>
    </citation>
    <scope>NUCLEOTIDE SEQUENCE</scope>
    <source>
        <strain evidence="5">CBS 560.94</strain>
    </source>
</reference>
<evidence type="ECO:0000256" key="2">
    <source>
        <dbReference type="ARBA" id="ARBA00022857"/>
    </source>
</evidence>
<dbReference type="PANTHER" id="PTHR42748:SF31">
    <property type="entry name" value="NMRA-LIKE DOMAIN-CONTAINING PROTEIN-RELATED"/>
    <property type="match status" value="1"/>
</dbReference>
<keyword evidence="2" id="KW-0521">NADP</keyword>
<evidence type="ECO:0000256" key="3">
    <source>
        <dbReference type="SAM" id="MobiDB-lite"/>
    </source>
</evidence>
<dbReference type="GO" id="GO:0005634">
    <property type="term" value="C:nucleus"/>
    <property type="evidence" value="ECO:0007669"/>
    <property type="project" value="TreeGrafter"/>
</dbReference>